<organism evidence="2">
    <name type="scientific">Salix viminalis</name>
    <name type="common">Common osier</name>
    <name type="synonym">Basket willow</name>
    <dbReference type="NCBI Taxonomy" id="40686"/>
    <lineage>
        <taxon>Eukaryota</taxon>
        <taxon>Viridiplantae</taxon>
        <taxon>Streptophyta</taxon>
        <taxon>Embryophyta</taxon>
        <taxon>Tracheophyta</taxon>
        <taxon>Spermatophyta</taxon>
        <taxon>Magnoliopsida</taxon>
        <taxon>eudicotyledons</taxon>
        <taxon>Gunneridae</taxon>
        <taxon>Pentapetalae</taxon>
        <taxon>rosids</taxon>
        <taxon>fabids</taxon>
        <taxon>Malpighiales</taxon>
        <taxon>Salicaceae</taxon>
        <taxon>Saliceae</taxon>
        <taxon>Salix</taxon>
    </lineage>
</organism>
<proteinExistence type="predicted"/>
<dbReference type="EMBL" id="CAADRP010001180">
    <property type="protein sequence ID" value="VFU36832.1"/>
    <property type="molecule type" value="Genomic_DNA"/>
</dbReference>
<accession>A0A6N2L9V5</accession>
<evidence type="ECO:0000313" key="2">
    <source>
        <dbReference type="EMBL" id="VFU36832.1"/>
    </source>
</evidence>
<reference evidence="2" key="1">
    <citation type="submission" date="2019-03" db="EMBL/GenBank/DDBJ databases">
        <authorList>
            <person name="Mank J."/>
            <person name="Almeida P."/>
        </authorList>
    </citation>
    <scope>NUCLEOTIDE SEQUENCE</scope>
    <source>
        <strain evidence="2">78183</strain>
    </source>
</reference>
<evidence type="ECO:0000256" key="1">
    <source>
        <dbReference type="SAM" id="MobiDB-lite"/>
    </source>
</evidence>
<protein>
    <submittedName>
        <fullName evidence="2">Uncharacterized protein</fullName>
    </submittedName>
</protein>
<name>A0A6N2L9V5_SALVM</name>
<feature type="compositionally biased region" description="Basic and acidic residues" evidence="1">
    <location>
        <begin position="7"/>
        <end position="26"/>
    </location>
</feature>
<feature type="region of interest" description="Disordered" evidence="1">
    <location>
        <begin position="1"/>
        <end position="26"/>
    </location>
</feature>
<gene>
    <name evidence="2" type="ORF">SVIM_LOCUS189781</name>
</gene>
<dbReference type="AlphaFoldDB" id="A0A6N2L9V5"/>
<sequence length="151" mass="16398">MPCQGIKRKEAGHVDDHGASARGERWRGSPVALTCNPAAMGAPPVPLTSNTVRMGTKDRVLIIDTVTVGRGKNMFTVESGEDDSVGSNAARVLDQWDPLIGCHFLHVHFLSAGENYTSTRHLSGQGFRRGMVQRQEESHSQMICKHGSNSC</sequence>